<dbReference type="EMBL" id="SKBN01000109">
    <property type="protein sequence ID" value="TGJ82964.1"/>
    <property type="molecule type" value="Genomic_DNA"/>
</dbReference>
<dbReference type="InterPro" id="IPR052895">
    <property type="entry name" value="HetReg/Transcr_Mod"/>
</dbReference>
<dbReference type="Proteomes" id="UP000297716">
    <property type="component" value="Unassembled WGS sequence"/>
</dbReference>
<accession>A0A4Z0YFT6</accession>
<evidence type="ECO:0000313" key="4">
    <source>
        <dbReference type="Proteomes" id="UP000297716"/>
    </source>
</evidence>
<dbReference type="Pfam" id="PF06985">
    <property type="entry name" value="HET"/>
    <property type="match status" value="1"/>
</dbReference>
<dbReference type="OrthoDB" id="4850726at2759"/>
<name>A0A4Z0YFT6_9PEZI</name>
<sequence>MAPYTYKKLDRSRDEIRLMRLLPGEFDDKIACVIFHSPLPPPPSTQSSRMSLEEIWKTLPDPQSSVMGVTPEDLRDGKKTPDPGIWGVGETLGGCYIFFHAGTINSAAPNTFEHPVRGFDRSSYIQPPPPKYEPDFEALSYVWGSPLDPVTGHIVSETATGPEFTLSIGRNLALTLRHLRFKNRPRTLWVDAVCINQDDIDERNTQVKRMKYLYTLAQRTVIWLGEVSEDSTLALNTLHHFGNQVEIFTTKTEICQADAPGAAEME</sequence>
<dbReference type="STRING" id="37992.A0A4Z0YFT6"/>
<feature type="compositionally biased region" description="Basic and acidic residues" evidence="1">
    <location>
        <begin position="72"/>
        <end position="81"/>
    </location>
</feature>
<reference evidence="3 4" key="1">
    <citation type="submission" date="2019-03" db="EMBL/GenBank/DDBJ databases">
        <title>Draft genome sequence of Xylaria hypoxylon DSM 108379, a ubiquitous saprotrophic-parasitic fungi on hardwood.</title>
        <authorList>
            <person name="Buettner E."/>
            <person name="Leonhardt S."/>
            <person name="Gebauer A.M."/>
            <person name="Liers C."/>
            <person name="Hofrichter M."/>
            <person name="Kellner H."/>
        </authorList>
    </citation>
    <scope>NUCLEOTIDE SEQUENCE [LARGE SCALE GENOMIC DNA]</scope>
    <source>
        <strain evidence="3 4">DSM 108379</strain>
    </source>
</reference>
<dbReference type="InterPro" id="IPR010730">
    <property type="entry name" value="HET"/>
</dbReference>
<proteinExistence type="predicted"/>
<keyword evidence="4" id="KW-1185">Reference proteome</keyword>
<evidence type="ECO:0000259" key="2">
    <source>
        <dbReference type="Pfam" id="PF06985"/>
    </source>
</evidence>
<gene>
    <name evidence="3" type="ORF">E0Z10_g5811</name>
</gene>
<organism evidence="3 4">
    <name type="scientific">Xylaria hypoxylon</name>
    <dbReference type="NCBI Taxonomy" id="37992"/>
    <lineage>
        <taxon>Eukaryota</taxon>
        <taxon>Fungi</taxon>
        <taxon>Dikarya</taxon>
        <taxon>Ascomycota</taxon>
        <taxon>Pezizomycotina</taxon>
        <taxon>Sordariomycetes</taxon>
        <taxon>Xylariomycetidae</taxon>
        <taxon>Xylariales</taxon>
        <taxon>Xylariaceae</taxon>
        <taxon>Xylaria</taxon>
    </lineage>
</organism>
<protein>
    <recommendedName>
        <fullName evidence="2">Heterokaryon incompatibility domain-containing protein</fullName>
    </recommendedName>
</protein>
<feature type="region of interest" description="Disordered" evidence="1">
    <location>
        <begin position="61"/>
        <end position="82"/>
    </location>
</feature>
<feature type="domain" description="Heterokaryon incompatibility" evidence="2">
    <location>
        <begin position="136"/>
        <end position="241"/>
    </location>
</feature>
<dbReference type="PANTHER" id="PTHR24148:SF73">
    <property type="entry name" value="HET DOMAIN PROTEIN (AFU_ORTHOLOGUE AFUA_8G01020)"/>
    <property type="match status" value="1"/>
</dbReference>
<dbReference type="AlphaFoldDB" id="A0A4Z0YFT6"/>
<dbReference type="PANTHER" id="PTHR24148">
    <property type="entry name" value="ANKYRIN REPEAT DOMAIN-CONTAINING PROTEIN 39 HOMOLOG-RELATED"/>
    <property type="match status" value="1"/>
</dbReference>
<evidence type="ECO:0000313" key="3">
    <source>
        <dbReference type="EMBL" id="TGJ82964.1"/>
    </source>
</evidence>
<evidence type="ECO:0000256" key="1">
    <source>
        <dbReference type="SAM" id="MobiDB-lite"/>
    </source>
</evidence>
<comment type="caution">
    <text evidence="3">The sequence shown here is derived from an EMBL/GenBank/DDBJ whole genome shotgun (WGS) entry which is preliminary data.</text>
</comment>